<protein>
    <recommendedName>
        <fullName evidence="3">Polymer-forming cytoskeletal</fullName>
    </recommendedName>
</protein>
<dbReference type="OrthoDB" id="1730007at2"/>
<organism evidence="1 2">
    <name type="scientific">Turicibacter sanguinis</name>
    <dbReference type="NCBI Taxonomy" id="154288"/>
    <lineage>
        <taxon>Bacteria</taxon>
        <taxon>Bacillati</taxon>
        <taxon>Bacillota</taxon>
        <taxon>Erysipelotrichia</taxon>
        <taxon>Erysipelotrichales</taxon>
        <taxon>Turicibacteraceae</taxon>
        <taxon>Turicibacter</taxon>
    </lineage>
</organism>
<evidence type="ECO:0000313" key="1">
    <source>
        <dbReference type="EMBL" id="MTK21483.1"/>
    </source>
</evidence>
<dbReference type="AlphaFoldDB" id="A0A9X4XEG7"/>
<comment type="caution">
    <text evidence="1">The sequence shown here is derived from an EMBL/GenBank/DDBJ whole genome shotgun (WGS) entry which is preliminary data.</text>
</comment>
<dbReference type="RefSeq" id="WP_006783577.1">
    <property type="nucleotide sequence ID" value="NZ_CABJBH010000003.1"/>
</dbReference>
<accession>A0A9X4XEG7</accession>
<evidence type="ECO:0000313" key="2">
    <source>
        <dbReference type="Proteomes" id="UP000487649"/>
    </source>
</evidence>
<gene>
    <name evidence="1" type="ORF">GMA92_08620</name>
</gene>
<dbReference type="Proteomes" id="UP000487649">
    <property type="component" value="Unassembled WGS sequence"/>
</dbReference>
<sequence length="221" mass="24151">MMRSLKMNGAGSSGGGVFKEVMLEGAHKITGDIDCENFHTAGTCKALGHISCLTFNGAGAMTLQGIKTKEMSVVGSCTCHGTVDGEVLQVEGYLSADEEINAEDIRIEGKFKVLGVMNAEKVTLLLHEPSSVMEIGAGKIEVRKLTKKSKSWNIFTMFKIKKVALEANLMEADEIYLEYGHVKKVCGDQVVIGPHCMIEEVEYRGEIDIHPTSKVKRQKQI</sequence>
<dbReference type="EMBL" id="WMQE01000017">
    <property type="protein sequence ID" value="MTK21483.1"/>
    <property type="molecule type" value="Genomic_DNA"/>
</dbReference>
<reference evidence="1 2" key="1">
    <citation type="journal article" date="2019" name="Nat. Med.">
        <title>A library of human gut bacterial isolates paired with longitudinal multiomics data enables mechanistic microbiome research.</title>
        <authorList>
            <person name="Poyet M."/>
            <person name="Groussin M."/>
            <person name="Gibbons S.M."/>
            <person name="Avila-Pacheco J."/>
            <person name="Jiang X."/>
            <person name="Kearney S.M."/>
            <person name="Perrotta A.R."/>
            <person name="Berdy B."/>
            <person name="Zhao S."/>
            <person name="Lieberman T.D."/>
            <person name="Swanson P.K."/>
            <person name="Smith M."/>
            <person name="Roesemann S."/>
            <person name="Alexander J.E."/>
            <person name="Rich S.A."/>
            <person name="Livny J."/>
            <person name="Vlamakis H."/>
            <person name="Clish C."/>
            <person name="Bullock K."/>
            <person name="Deik A."/>
            <person name="Scott J."/>
            <person name="Pierce K.A."/>
            <person name="Xavier R.J."/>
            <person name="Alm E.J."/>
        </authorList>
    </citation>
    <scope>NUCLEOTIDE SEQUENCE [LARGE SCALE GENOMIC DNA]</scope>
    <source>
        <strain evidence="1 2">BIOML-A198</strain>
    </source>
</reference>
<evidence type="ECO:0008006" key="3">
    <source>
        <dbReference type="Google" id="ProtNLM"/>
    </source>
</evidence>
<name>A0A9X4XEG7_9FIRM</name>
<proteinExistence type="predicted"/>